<dbReference type="EMBL" id="CP104067">
    <property type="protein sequence ID" value="WAH43262.1"/>
    <property type="molecule type" value="Genomic_DNA"/>
</dbReference>
<evidence type="ECO:0000313" key="2">
    <source>
        <dbReference type="Proteomes" id="UP001164761"/>
    </source>
</evidence>
<gene>
    <name evidence="1" type="ORF">NZD89_07665</name>
</gene>
<keyword evidence="2" id="KW-1185">Reference proteome</keyword>
<reference evidence="1" key="1">
    <citation type="submission" date="2022-08" db="EMBL/GenBank/DDBJ databases">
        <title>Alicyclobacillus fastidiosus DSM 17978, complete genome.</title>
        <authorList>
            <person name="Wang Q."/>
            <person name="Cai R."/>
            <person name="Wang Z."/>
        </authorList>
    </citation>
    <scope>NUCLEOTIDE SEQUENCE</scope>
    <source>
        <strain evidence="1">DSM 17978</strain>
    </source>
</reference>
<organism evidence="1 2">
    <name type="scientific">Alicyclobacillus fastidiosus</name>
    <dbReference type="NCBI Taxonomy" id="392011"/>
    <lineage>
        <taxon>Bacteria</taxon>
        <taxon>Bacillati</taxon>
        <taxon>Bacillota</taxon>
        <taxon>Bacilli</taxon>
        <taxon>Bacillales</taxon>
        <taxon>Alicyclobacillaceae</taxon>
        <taxon>Alicyclobacillus</taxon>
    </lineage>
</organism>
<dbReference type="Proteomes" id="UP001164761">
    <property type="component" value="Chromosome"/>
</dbReference>
<evidence type="ECO:0000313" key="1">
    <source>
        <dbReference type="EMBL" id="WAH43262.1"/>
    </source>
</evidence>
<dbReference type="RefSeq" id="WP_268007141.1">
    <property type="nucleotide sequence ID" value="NZ_BSUT01000001.1"/>
</dbReference>
<sequence length="82" mass="8885">MSCHISFRTINVNAPTQNSGVFVGDINIPGWDANQKYNSAHASIYGFSNIEAATVNVIMDGQEVVDGVINDQDVKPVWGMNT</sequence>
<accession>A0ABY6ZK30</accession>
<name>A0ABY6ZK30_9BACL</name>
<protein>
    <submittedName>
        <fullName evidence="1">Uncharacterized protein</fullName>
    </submittedName>
</protein>
<proteinExistence type="predicted"/>